<dbReference type="Proteomes" id="UP000297982">
    <property type="component" value="Unassembled WGS sequence"/>
</dbReference>
<name>A0A4Z0H1Z9_9BACI</name>
<keyword evidence="1" id="KW-0812">Transmembrane</keyword>
<organism evidence="2 3">
    <name type="scientific">Halobacillus salinus</name>
    <dbReference type="NCBI Taxonomy" id="192814"/>
    <lineage>
        <taxon>Bacteria</taxon>
        <taxon>Bacillati</taxon>
        <taxon>Bacillota</taxon>
        <taxon>Bacilli</taxon>
        <taxon>Bacillales</taxon>
        <taxon>Bacillaceae</taxon>
        <taxon>Halobacillus</taxon>
    </lineage>
</organism>
<reference evidence="2 3" key="1">
    <citation type="journal article" date="2003" name="Int. J. Syst. Evol. Microbiol.">
        <title>Halobacillus salinus sp. nov., isolated from a salt lake on the coast of the East Sea in Korea.</title>
        <authorList>
            <person name="Yoon J.H."/>
            <person name="Kang K.H."/>
            <person name="Park Y.H."/>
        </authorList>
    </citation>
    <scope>NUCLEOTIDE SEQUENCE [LARGE SCALE GENOMIC DNA]</scope>
    <source>
        <strain evidence="2 3">HSL-3</strain>
    </source>
</reference>
<keyword evidence="1" id="KW-1133">Transmembrane helix</keyword>
<evidence type="ECO:0000313" key="3">
    <source>
        <dbReference type="Proteomes" id="UP000297982"/>
    </source>
</evidence>
<keyword evidence="1" id="KW-0472">Membrane</keyword>
<dbReference type="AlphaFoldDB" id="A0A4Z0H1Z9"/>
<sequence>MSKKMFLFEIIFHSLLLLLASFVVTAYVLSGEQAFYIIIGVLIAVNSLIRIIRAVNKRSKNNHYQPN</sequence>
<evidence type="ECO:0000256" key="1">
    <source>
        <dbReference type="SAM" id="Phobius"/>
    </source>
</evidence>
<comment type="caution">
    <text evidence="2">The sequence shown here is derived from an EMBL/GenBank/DDBJ whole genome shotgun (WGS) entry which is preliminary data.</text>
</comment>
<gene>
    <name evidence="2" type="ORF">E4663_03675</name>
</gene>
<dbReference type="RefSeq" id="WP_135326718.1">
    <property type="nucleotide sequence ID" value="NZ_SRJC01000001.1"/>
</dbReference>
<protein>
    <submittedName>
        <fullName evidence="2">Uncharacterized protein</fullName>
    </submittedName>
</protein>
<evidence type="ECO:0000313" key="2">
    <source>
        <dbReference type="EMBL" id="TGB04120.1"/>
    </source>
</evidence>
<proteinExistence type="predicted"/>
<dbReference type="EMBL" id="SRJC01000001">
    <property type="protein sequence ID" value="TGB04120.1"/>
    <property type="molecule type" value="Genomic_DNA"/>
</dbReference>
<accession>A0A4Z0H1Z9</accession>
<feature type="transmembrane region" description="Helical" evidence="1">
    <location>
        <begin position="7"/>
        <end position="28"/>
    </location>
</feature>
<feature type="transmembrane region" description="Helical" evidence="1">
    <location>
        <begin position="34"/>
        <end position="52"/>
    </location>
</feature>
<keyword evidence="3" id="KW-1185">Reference proteome</keyword>